<dbReference type="STRING" id="284811.Q751M8"/>
<dbReference type="GeneID" id="4622629"/>
<evidence type="ECO:0000313" key="3">
    <source>
        <dbReference type="Proteomes" id="UP000000591"/>
    </source>
</evidence>
<evidence type="ECO:0000256" key="1">
    <source>
        <dbReference type="SAM" id="MobiDB-lite"/>
    </source>
</evidence>
<dbReference type="FunCoup" id="Q751M8">
    <property type="interactions" value="335"/>
</dbReference>
<dbReference type="InterPro" id="IPR018304">
    <property type="entry name" value="Rtt102"/>
</dbReference>
<accession>Q751M8</accession>
<feature type="region of interest" description="Disordered" evidence="1">
    <location>
        <begin position="117"/>
        <end position="136"/>
    </location>
</feature>
<dbReference type="HOGENOM" id="CLU_118233_0_0_1"/>
<dbReference type="Gene3D" id="6.20.420.10">
    <property type="match status" value="1"/>
</dbReference>
<gene>
    <name evidence="2" type="ORF">AGOS_AGL331C</name>
</gene>
<feature type="region of interest" description="Disordered" evidence="1">
    <location>
        <begin position="78"/>
        <end position="100"/>
    </location>
</feature>
<dbReference type="GO" id="GO:0016514">
    <property type="term" value="C:SWI/SNF complex"/>
    <property type="evidence" value="ECO:0007669"/>
    <property type="project" value="InterPro"/>
</dbReference>
<protein>
    <submittedName>
        <fullName evidence="2">AGL331Cp</fullName>
    </submittedName>
</protein>
<dbReference type="RefSeq" id="NP_986336.1">
    <property type="nucleotide sequence ID" value="NM_211398.1"/>
</dbReference>
<evidence type="ECO:0000313" key="2">
    <source>
        <dbReference type="EMBL" id="AAS54160.1"/>
    </source>
</evidence>
<keyword evidence="3" id="KW-1185">Reference proteome</keyword>
<dbReference type="GO" id="GO:0006338">
    <property type="term" value="P:chromatin remodeling"/>
    <property type="evidence" value="ECO:0007669"/>
    <property type="project" value="InterPro"/>
</dbReference>
<dbReference type="KEGG" id="ago:AGOS_AGL331C"/>
<dbReference type="InParanoid" id="Q751M8"/>
<reference evidence="2 3" key="1">
    <citation type="journal article" date="2004" name="Science">
        <title>The Ashbya gossypii genome as a tool for mapping the ancient Saccharomyces cerevisiae genome.</title>
        <authorList>
            <person name="Dietrich F.S."/>
            <person name="Voegeli S."/>
            <person name="Brachat S."/>
            <person name="Lerch A."/>
            <person name="Gates K."/>
            <person name="Steiner S."/>
            <person name="Mohr C."/>
            <person name="Pohlmann R."/>
            <person name="Luedi P."/>
            <person name="Choi S."/>
            <person name="Wing R.A."/>
            <person name="Flavier A."/>
            <person name="Gaffney T.D."/>
            <person name="Philippsen P."/>
        </authorList>
    </citation>
    <scope>NUCLEOTIDE SEQUENCE [LARGE SCALE GENOMIC DNA]</scope>
    <source>
        <strain evidence="3">ATCC 10895 / CBS 109.51 / FGSC 9923 / NRRL Y-1056</strain>
    </source>
</reference>
<organism evidence="2 3">
    <name type="scientific">Eremothecium gossypii (strain ATCC 10895 / CBS 109.51 / FGSC 9923 / NRRL Y-1056)</name>
    <name type="common">Yeast</name>
    <name type="synonym">Ashbya gossypii</name>
    <dbReference type="NCBI Taxonomy" id="284811"/>
    <lineage>
        <taxon>Eukaryota</taxon>
        <taxon>Fungi</taxon>
        <taxon>Dikarya</taxon>
        <taxon>Ascomycota</taxon>
        <taxon>Saccharomycotina</taxon>
        <taxon>Saccharomycetes</taxon>
        <taxon>Saccharomycetales</taxon>
        <taxon>Saccharomycetaceae</taxon>
        <taxon>Eremothecium</taxon>
    </lineage>
</organism>
<proteinExistence type="predicted"/>
<dbReference type="GO" id="GO:0016586">
    <property type="term" value="C:RSC-type complex"/>
    <property type="evidence" value="ECO:0007669"/>
    <property type="project" value="InterPro"/>
</dbReference>
<dbReference type="OrthoDB" id="4063132at2759"/>
<dbReference type="Pfam" id="PF09510">
    <property type="entry name" value="Rtt102p"/>
    <property type="match status" value="1"/>
</dbReference>
<dbReference type="AlphaFoldDB" id="Q751M8"/>
<dbReference type="Proteomes" id="UP000000591">
    <property type="component" value="Chromosome VII"/>
</dbReference>
<sequence length="136" mass="14798">MSLIEQANKLSGYAADVRRWRYAWFTPSKNIEDDNNMESYGFEYKCWQRVGADEPLDLLDDTDDHVLDLNVFDRTRKNAESKMSQVGSGPSGSGTTGLTMEDIRGAVGGVEAIPGFSSSDAIAKKEQEAGGAASPK</sequence>
<dbReference type="EMBL" id="AE016820">
    <property type="protein sequence ID" value="AAS54160.1"/>
    <property type="molecule type" value="Genomic_DNA"/>
</dbReference>
<name>Q751M8_EREGS</name>
<reference evidence="3" key="2">
    <citation type="journal article" date="2013" name="G3 (Bethesda)">
        <title>Genomes of Ashbya fungi isolated from insects reveal four mating-type loci, numerous translocations, lack of transposons, and distinct gene duplications.</title>
        <authorList>
            <person name="Dietrich F.S."/>
            <person name="Voegeli S."/>
            <person name="Kuo S."/>
            <person name="Philippsen P."/>
        </authorList>
    </citation>
    <scope>GENOME REANNOTATION</scope>
    <source>
        <strain evidence="3">ATCC 10895 / CBS 109.51 / FGSC 9923 / NRRL Y-1056</strain>
    </source>
</reference>
<dbReference type="OMA" id="LMTSHTK"/>